<evidence type="ECO:0000256" key="2">
    <source>
        <dbReference type="ARBA" id="ARBA00022737"/>
    </source>
</evidence>
<gene>
    <name evidence="8" type="ORF">PQU92_06335</name>
</gene>
<dbReference type="RefSeq" id="WP_272747372.1">
    <property type="nucleotide sequence ID" value="NZ_JAQQKX010000004.1"/>
</dbReference>
<sequence>MPLETALDATSALQAAQQTIEIETQGLMALREALDGELGRVFERTVDAILNAQTNRGRVIVTGMGKSGHIGRKIAATLASTGVTSHFVHPAEASHGDLGMVGEDDVVLALSWSGEAPELADIIAYTRRFNVPLIAITAGAKSALGSAADMPLVLPKMPEACPNGLAPTTSTTMQLAMGDALAVALLSLRGFTAQDFRQYHPGGKLGARLLKVRDLMHGGEAMPLVAETVLLSQAIVEMSSKRYGMTGVQDAAGRLIGILTDGDLRRAFREGFADRPVAEVMTRSPRVTTPDTLASQLLAEMNARSITGMFVVEAERPVGVVHLHEILRAGVA</sequence>
<dbReference type="InterPro" id="IPR004800">
    <property type="entry name" value="KdsD/KpsF-type"/>
</dbReference>
<keyword evidence="8" id="KW-0413">Isomerase</keyword>
<dbReference type="PIRSF" id="PIRSF004692">
    <property type="entry name" value="KdsD_KpsF"/>
    <property type="match status" value="1"/>
</dbReference>
<accession>A0ABT5HS46</accession>
<reference evidence="8 9" key="1">
    <citation type="submission" date="2023-01" db="EMBL/GenBank/DDBJ databases">
        <title>Novel species of the genus Asticcacaulis isolated from rivers.</title>
        <authorList>
            <person name="Lu H."/>
        </authorList>
    </citation>
    <scope>NUCLEOTIDE SEQUENCE [LARGE SCALE GENOMIC DNA]</scope>
    <source>
        <strain evidence="8 9">BYS171W</strain>
    </source>
</reference>
<feature type="domain" description="SIS" evidence="7">
    <location>
        <begin position="45"/>
        <end position="191"/>
    </location>
</feature>
<dbReference type="Gene3D" id="3.40.50.10490">
    <property type="entry name" value="Glucose-6-phosphate isomerase like protein, domain 1"/>
    <property type="match status" value="1"/>
</dbReference>
<dbReference type="InterPro" id="IPR046348">
    <property type="entry name" value="SIS_dom_sf"/>
</dbReference>
<dbReference type="CDD" id="cd05014">
    <property type="entry name" value="SIS_Kpsf"/>
    <property type="match status" value="1"/>
</dbReference>
<evidence type="ECO:0000259" key="6">
    <source>
        <dbReference type="PROSITE" id="PS51371"/>
    </source>
</evidence>
<protein>
    <submittedName>
        <fullName evidence="8">KpsF/GutQ family sugar-phosphate isomerase</fullName>
    </submittedName>
</protein>
<name>A0ABT5HS46_9CAUL</name>
<dbReference type="Gene3D" id="3.10.580.10">
    <property type="entry name" value="CBS-domain"/>
    <property type="match status" value="1"/>
</dbReference>
<evidence type="ECO:0000256" key="1">
    <source>
        <dbReference type="ARBA" id="ARBA00008165"/>
    </source>
</evidence>
<keyword evidence="9" id="KW-1185">Reference proteome</keyword>
<evidence type="ECO:0000256" key="4">
    <source>
        <dbReference type="PIRNR" id="PIRNR004692"/>
    </source>
</evidence>
<evidence type="ECO:0000313" key="9">
    <source>
        <dbReference type="Proteomes" id="UP001214854"/>
    </source>
</evidence>
<dbReference type="Pfam" id="PF00571">
    <property type="entry name" value="CBS"/>
    <property type="match status" value="1"/>
</dbReference>
<comment type="similarity">
    <text evidence="1 4">Belongs to the SIS family. GutQ/KpsF subfamily.</text>
</comment>
<evidence type="ECO:0000259" key="7">
    <source>
        <dbReference type="PROSITE" id="PS51464"/>
    </source>
</evidence>
<keyword evidence="2" id="KW-0677">Repeat</keyword>
<dbReference type="PANTHER" id="PTHR42745">
    <property type="match status" value="1"/>
</dbReference>
<evidence type="ECO:0000256" key="5">
    <source>
        <dbReference type="PROSITE-ProRule" id="PRU00703"/>
    </source>
</evidence>
<evidence type="ECO:0000313" key="8">
    <source>
        <dbReference type="EMBL" id="MDC7682885.1"/>
    </source>
</evidence>
<dbReference type="InterPro" id="IPR046342">
    <property type="entry name" value="CBS_dom_sf"/>
</dbReference>
<dbReference type="Pfam" id="PF01380">
    <property type="entry name" value="SIS"/>
    <property type="match status" value="1"/>
</dbReference>
<dbReference type="Proteomes" id="UP001214854">
    <property type="component" value="Unassembled WGS sequence"/>
</dbReference>
<dbReference type="InterPro" id="IPR001347">
    <property type="entry name" value="SIS_dom"/>
</dbReference>
<dbReference type="SUPFAM" id="SSF53697">
    <property type="entry name" value="SIS domain"/>
    <property type="match status" value="1"/>
</dbReference>
<dbReference type="GO" id="GO:0016853">
    <property type="term" value="F:isomerase activity"/>
    <property type="evidence" value="ECO:0007669"/>
    <property type="project" value="UniProtKB-KW"/>
</dbReference>
<dbReference type="PANTHER" id="PTHR42745:SF1">
    <property type="entry name" value="ARABINOSE 5-PHOSPHATE ISOMERASE KDSD"/>
    <property type="match status" value="1"/>
</dbReference>
<dbReference type="EMBL" id="JAQQKX010000004">
    <property type="protein sequence ID" value="MDC7682885.1"/>
    <property type="molecule type" value="Genomic_DNA"/>
</dbReference>
<dbReference type="PROSITE" id="PS51464">
    <property type="entry name" value="SIS"/>
    <property type="match status" value="1"/>
</dbReference>
<proteinExistence type="inferred from homology"/>
<dbReference type="CDD" id="cd04604">
    <property type="entry name" value="CBS_pair_SIS_assoc"/>
    <property type="match status" value="1"/>
</dbReference>
<dbReference type="InterPro" id="IPR000644">
    <property type="entry name" value="CBS_dom"/>
</dbReference>
<comment type="caution">
    <text evidence="8">The sequence shown here is derived from an EMBL/GenBank/DDBJ whole genome shotgun (WGS) entry which is preliminary data.</text>
</comment>
<organism evidence="8 9">
    <name type="scientific">Asticcacaulis aquaticus</name>
    <dbReference type="NCBI Taxonomy" id="2984212"/>
    <lineage>
        <taxon>Bacteria</taxon>
        <taxon>Pseudomonadati</taxon>
        <taxon>Pseudomonadota</taxon>
        <taxon>Alphaproteobacteria</taxon>
        <taxon>Caulobacterales</taxon>
        <taxon>Caulobacteraceae</taxon>
        <taxon>Asticcacaulis</taxon>
    </lineage>
</organism>
<evidence type="ECO:0000256" key="3">
    <source>
        <dbReference type="ARBA" id="ARBA00023122"/>
    </source>
</evidence>
<dbReference type="InterPro" id="IPR050986">
    <property type="entry name" value="GutQ/KpsF_isomerases"/>
</dbReference>
<feature type="domain" description="CBS" evidence="6">
    <location>
        <begin position="216"/>
        <end position="275"/>
    </location>
</feature>
<dbReference type="NCBIfam" id="TIGR00393">
    <property type="entry name" value="kpsF"/>
    <property type="match status" value="1"/>
</dbReference>
<keyword evidence="3 5" id="KW-0129">CBS domain</keyword>
<dbReference type="PROSITE" id="PS51371">
    <property type="entry name" value="CBS"/>
    <property type="match status" value="2"/>
</dbReference>
<feature type="domain" description="CBS" evidence="6">
    <location>
        <begin position="281"/>
        <end position="332"/>
    </location>
</feature>
<dbReference type="InterPro" id="IPR035474">
    <property type="entry name" value="SIS_Kpsf"/>
</dbReference>